<sequence length="145" mass="15880">MLPQMIWGFSLFSASNVPYAQVSTEKNFNHAYNKRIGARDARQYLGPGEDKITITGTLVPFVTGGRLALQTFEIQAASGLAFPLIESNGTTHGFYVIESMTTSETHQVADGRPKVIEYTINFKREGDDNLDYSKIAVGMKGALGL</sequence>
<evidence type="ECO:0000313" key="2">
    <source>
        <dbReference type="Proteomes" id="UP000829542"/>
    </source>
</evidence>
<reference evidence="1 2" key="1">
    <citation type="submission" date="2022-03" db="EMBL/GenBank/DDBJ databases">
        <title>Ignatzschineria rhizosphaerae HR5S32.</title>
        <authorList>
            <person name="Sun J.Q."/>
            <person name="Feng J.Y."/>
        </authorList>
    </citation>
    <scope>NUCLEOTIDE SEQUENCE [LARGE SCALE GENOMIC DNA]</scope>
    <source>
        <strain evidence="1 2">HR5S32</strain>
    </source>
</reference>
<gene>
    <name evidence="1" type="ORF">MMG00_12820</name>
</gene>
<dbReference type="InterPro" id="IPR009734">
    <property type="entry name" value="Myoviridae_GpU"/>
</dbReference>
<name>A0ABY3X2X5_9GAMM</name>
<evidence type="ECO:0000313" key="1">
    <source>
        <dbReference type="EMBL" id="UNM96064.1"/>
    </source>
</evidence>
<accession>A0ABY3X2X5</accession>
<organism evidence="1 2">
    <name type="scientific">Ignatzschineria rhizosphaerae</name>
    <dbReference type="NCBI Taxonomy" id="2923279"/>
    <lineage>
        <taxon>Bacteria</taxon>
        <taxon>Pseudomonadati</taxon>
        <taxon>Pseudomonadota</taxon>
        <taxon>Gammaproteobacteria</taxon>
        <taxon>Cardiobacteriales</taxon>
        <taxon>Ignatzschineriaceae</taxon>
        <taxon>Ignatzschineria</taxon>
    </lineage>
</organism>
<proteinExistence type="predicted"/>
<dbReference type="RefSeq" id="WP_242148987.1">
    <property type="nucleotide sequence ID" value="NZ_CP093379.1"/>
</dbReference>
<dbReference type="EMBL" id="CP093379">
    <property type="protein sequence ID" value="UNM96064.1"/>
    <property type="molecule type" value="Genomic_DNA"/>
</dbReference>
<dbReference type="Pfam" id="PF06995">
    <property type="entry name" value="Phage_P2_GpU"/>
    <property type="match status" value="1"/>
</dbReference>
<keyword evidence="2" id="KW-1185">Reference proteome</keyword>
<protein>
    <submittedName>
        <fullName evidence="1">Phage tail protein</fullName>
    </submittedName>
</protein>
<dbReference type="Proteomes" id="UP000829542">
    <property type="component" value="Chromosome"/>
</dbReference>